<evidence type="ECO:0000313" key="4">
    <source>
        <dbReference type="RefSeq" id="XP_052755289.1"/>
    </source>
</evidence>
<dbReference type="InterPro" id="IPR013899">
    <property type="entry name" value="DUF1771"/>
</dbReference>
<dbReference type="RefSeq" id="XP_052755288.1">
    <property type="nucleotide sequence ID" value="XM_052899328.1"/>
</dbReference>
<dbReference type="Gene3D" id="3.30.1370.110">
    <property type="match status" value="2"/>
</dbReference>
<protein>
    <submittedName>
        <fullName evidence="3 4">Uncharacterized protein LOC113509928 isoform X1</fullName>
    </submittedName>
</protein>
<dbReference type="Proteomes" id="UP001652740">
    <property type="component" value="Unplaced"/>
</dbReference>
<organism evidence="2 3">
    <name type="scientific">Galleria mellonella</name>
    <name type="common">Greater wax moth</name>
    <dbReference type="NCBI Taxonomy" id="7137"/>
    <lineage>
        <taxon>Eukaryota</taxon>
        <taxon>Metazoa</taxon>
        <taxon>Ecdysozoa</taxon>
        <taxon>Arthropoda</taxon>
        <taxon>Hexapoda</taxon>
        <taxon>Insecta</taxon>
        <taxon>Pterygota</taxon>
        <taxon>Neoptera</taxon>
        <taxon>Endopterygota</taxon>
        <taxon>Lepidoptera</taxon>
        <taxon>Glossata</taxon>
        <taxon>Ditrysia</taxon>
        <taxon>Pyraloidea</taxon>
        <taxon>Pyralidae</taxon>
        <taxon>Galleriinae</taxon>
        <taxon>Galleria</taxon>
    </lineage>
</organism>
<evidence type="ECO:0000259" key="1">
    <source>
        <dbReference type="PROSITE" id="PS50828"/>
    </source>
</evidence>
<dbReference type="SMART" id="SM01162">
    <property type="entry name" value="DUF1771"/>
    <property type="match status" value="2"/>
</dbReference>
<feature type="domain" description="Smr" evidence="1">
    <location>
        <begin position="201"/>
        <end position="272"/>
    </location>
</feature>
<name>A0ABM3MVV4_GALME</name>
<dbReference type="InterPro" id="IPR036063">
    <property type="entry name" value="Smr_dom_sf"/>
</dbReference>
<evidence type="ECO:0000313" key="2">
    <source>
        <dbReference type="Proteomes" id="UP001652740"/>
    </source>
</evidence>
<dbReference type="InterPro" id="IPR052772">
    <property type="entry name" value="Endo/PolyKinase_Domain-Protein"/>
</dbReference>
<dbReference type="PANTHER" id="PTHR46535:SF1">
    <property type="entry name" value="NEDD4-BINDING PROTEIN 2"/>
    <property type="match status" value="1"/>
</dbReference>
<gene>
    <name evidence="3 4" type="primary">LOC113509928</name>
</gene>
<accession>A0ABM3MVV4</accession>
<dbReference type="InterPro" id="IPR002625">
    <property type="entry name" value="Smr_dom"/>
</dbReference>
<evidence type="ECO:0000313" key="3">
    <source>
        <dbReference type="RefSeq" id="XP_052755288.1"/>
    </source>
</evidence>
<dbReference type="Pfam" id="PF08590">
    <property type="entry name" value="DUF1771"/>
    <property type="match status" value="1"/>
</dbReference>
<dbReference type="GeneID" id="113509928"/>
<dbReference type="PROSITE" id="PS50828">
    <property type="entry name" value="SMR"/>
    <property type="match status" value="2"/>
</dbReference>
<feature type="domain" description="Smr" evidence="1">
    <location>
        <begin position="75"/>
        <end position="163"/>
    </location>
</feature>
<dbReference type="PANTHER" id="PTHR46535">
    <property type="entry name" value="NEDD4-BINDING PROTEIN 2"/>
    <property type="match status" value="1"/>
</dbReference>
<keyword evidence="2" id="KW-1185">Reference proteome</keyword>
<dbReference type="SMART" id="SM00463">
    <property type="entry name" value="SMR"/>
    <property type="match status" value="2"/>
</dbReference>
<proteinExistence type="predicted"/>
<reference evidence="3 4" key="1">
    <citation type="submission" date="2025-05" db="UniProtKB">
        <authorList>
            <consortium name="RefSeq"/>
        </authorList>
    </citation>
    <scope>IDENTIFICATION</scope>
    <source>
        <tissue evidence="3 4">Whole larvae</tissue>
    </source>
</reference>
<sequence>MSITKSYREEAAKHFTRSNLSYQKAEQFTRCGMTEVARYYSDESAFHKSQYEQYNRIAAALIMQVHSSNNDDSTIDFHYLYVDEAKETLDLFIDTHIQNMKEGLGRDIRASKSRRLFFITGRGLHSRGLPKIKPAIIRRLEERGLRSYQKAEQFTRRGMTEVARYYSDESAFHKSQYEQYNSIAAALIMQVHSSNNDDSTIDFHYLRVDEAKEALDLFIDTHIQNMKEDLGRDIRASKSRRLFFITGRGLHSRGWPKIKPAIIRRLEERELQ</sequence>
<dbReference type="RefSeq" id="XP_052755289.1">
    <property type="nucleotide sequence ID" value="XM_052899329.1"/>
</dbReference>
<dbReference type="SUPFAM" id="SSF160443">
    <property type="entry name" value="SMR domain-like"/>
    <property type="match status" value="2"/>
</dbReference>